<protein>
    <submittedName>
        <fullName evidence="1">Uncharacterized protein</fullName>
    </submittedName>
</protein>
<comment type="caution">
    <text evidence="1">The sequence shown here is derived from an EMBL/GenBank/DDBJ whole genome shotgun (WGS) entry which is preliminary data.</text>
</comment>
<gene>
    <name evidence="1" type="ORF">SDC9_130245</name>
</gene>
<accession>A0A645D372</accession>
<reference evidence="1" key="1">
    <citation type="submission" date="2019-08" db="EMBL/GenBank/DDBJ databases">
        <authorList>
            <person name="Kucharzyk K."/>
            <person name="Murdoch R.W."/>
            <person name="Higgins S."/>
            <person name="Loffler F."/>
        </authorList>
    </citation>
    <scope>NUCLEOTIDE SEQUENCE</scope>
</reference>
<dbReference type="EMBL" id="VSSQ01032045">
    <property type="protein sequence ID" value="MPM83182.1"/>
    <property type="molecule type" value="Genomic_DNA"/>
</dbReference>
<name>A0A645D372_9ZZZZ</name>
<organism evidence="1">
    <name type="scientific">bioreactor metagenome</name>
    <dbReference type="NCBI Taxonomy" id="1076179"/>
    <lineage>
        <taxon>unclassified sequences</taxon>
        <taxon>metagenomes</taxon>
        <taxon>ecological metagenomes</taxon>
    </lineage>
</organism>
<sequence>MNCVLISIGIFVDKYLALTVIPAILFDFTFLTQVKWRSGNIDVTVLDKRFHIPEKESQDKCGNVASVHVGIGHDYHLMVPEFFDIQRFGIFFRSDSYPQGSIYVPDLFIFINPVGHHLLHVQDFST</sequence>
<dbReference type="AlphaFoldDB" id="A0A645D372"/>
<evidence type="ECO:0000313" key="1">
    <source>
        <dbReference type="EMBL" id="MPM83182.1"/>
    </source>
</evidence>
<proteinExistence type="predicted"/>